<organism evidence="6 7">
    <name type="scientific">Chrysophaeum taylorii</name>
    <dbReference type="NCBI Taxonomy" id="2483200"/>
    <lineage>
        <taxon>Eukaryota</taxon>
        <taxon>Sar</taxon>
        <taxon>Stramenopiles</taxon>
        <taxon>Ochrophyta</taxon>
        <taxon>Pelagophyceae</taxon>
        <taxon>Pelagomonadales</taxon>
        <taxon>Pelagomonadaceae</taxon>
        <taxon>Chrysophaeum</taxon>
    </lineage>
</organism>
<dbReference type="SMART" id="SM00490">
    <property type="entry name" value="HELICc"/>
    <property type="match status" value="1"/>
</dbReference>
<proteinExistence type="predicted"/>
<dbReference type="InterPro" id="IPR014001">
    <property type="entry name" value="Helicase_ATP-bd"/>
</dbReference>
<evidence type="ECO:0000259" key="5">
    <source>
        <dbReference type="PROSITE" id="PS51194"/>
    </source>
</evidence>
<dbReference type="InterPro" id="IPR001487">
    <property type="entry name" value="Bromodomain"/>
</dbReference>
<dbReference type="InterPro" id="IPR050496">
    <property type="entry name" value="SNF2_RAD54_helicase_repair"/>
</dbReference>
<reference evidence="6" key="1">
    <citation type="submission" date="2023-01" db="EMBL/GenBank/DDBJ databases">
        <title>Metagenome sequencing of chrysophaentin producing Chrysophaeum taylorii.</title>
        <authorList>
            <person name="Davison J."/>
            <person name="Bewley C."/>
        </authorList>
    </citation>
    <scope>NUCLEOTIDE SEQUENCE</scope>
    <source>
        <strain evidence="6">NIES-1699</strain>
    </source>
</reference>
<evidence type="ECO:0000256" key="1">
    <source>
        <dbReference type="ARBA" id="ARBA00022801"/>
    </source>
</evidence>
<feature type="compositionally biased region" description="Acidic residues" evidence="3">
    <location>
        <begin position="134"/>
        <end position="150"/>
    </location>
</feature>
<dbReference type="GO" id="GO:0016787">
    <property type="term" value="F:hydrolase activity"/>
    <property type="evidence" value="ECO:0007669"/>
    <property type="project" value="UniProtKB-KW"/>
</dbReference>
<dbReference type="PANTHER" id="PTHR45629:SF7">
    <property type="entry name" value="DNA EXCISION REPAIR PROTEIN ERCC-6-RELATED"/>
    <property type="match status" value="1"/>
</dbReference>
<dbReference type="SMART" id="SM00487">
    <property type="entry name" value="DEXDc"/>
    <property type="match status" value="1"/>
</dbReference>
<dbReference type="GO" id="GO:0005634">
    <property type="term" value="C:nucleus"/>
    <property type="evidence" value="ECO:0007669"/>
    <property type="project" value="TreeGrafter"/>
</dbReference>
<dbReference type="InterPro" id="IPR036427">
    <property type="entry name" value="Bromodomain-like_sf"/>
</dbReference>
<dbReference type="EMBL" id="JAQMWT010000024">
    <property type="protein sequence ID" value="KAJ8613667.1"/>
    <property type="molecule type" value="Genomic_DNA"/>
</dbReference>
<evidence type="ECO:0000313" key="6">
    <source>
        <dbReference type="EMBL" id="KAJ8613667.1"/>
    </source>
</evidence>
<dbReference type="CDD" id="cd18793">
    <property type="entry name" value="SF2_C_SNF"/>
    <property type="match status" value="1"/>
</dbReference>
<feature type="domain" description="Helicase ATP-binding" evidence="4">
    <location>
        <begin position="203"/>
        <end position="409"/>
    </location>
</feature>
<keyword evidence="2" id="KW-0103">Bromodomain</keyword>
<dbReference type="GO" id="GO:0007131">
    <property type="term" value="P:reciprocal meiotic recombination"/>
    <property type="evidence" value="ECO:0007669"/>
    <property type="project" value="TreeGrafter"/>
</dbReference>
<feature type="region of interest" description="Disordered" evidence="3">
    <location>
        <begin position="989"/>
        <end position="1038"/>
    </location>
</feature>
<accession>A0AAD7UQ40</accession>
<dbReference type="PROSITE" id="PS51192">
    <property type="entry name" value="HELICASE_ATP_BIND_1"/>
    <property type="match status" value="1"/>
</dbReference>
<dbReference type="InterPro" id="IPR049730">
    <property type="entry name" value="SNF2/RAD54-like_C"/>
</dbReference>
<sequence>MEGDDLASSSSSSSSSFFPQHRFDGLSSLSSGGTQNDNDLEVEDADVVRQSFMPGILSTVARGVRQPFKPVVAPCRRRKKGAAAAAAAKGPAKTLGPKRPKLGQVIVSKFLSGRTDFLAARPLLHHALSSQAENTEEEEDGGDDQEEEAAPEFRPHEPLVLYEPTVEEREAGAEEVDVPPLLCQWLRPHQREGVQFVFECVYGMKDYAGVGAILADDMGLGKTLQSLTVMYTMLKRNDAKRANFDLGVAATAKDKRIAKRAVVVCPCSLVKNWEAEFEKWINTKATRAHQRVECMALAATSRKTVEAMLDEFLSPSNRYDVLVISYETFRAQYGRFVKKDRALAKSRTSPNGCIDLLICDEAHRLKNEEAQTSTALGAVACRRRILLSGTPMQNDLVEFYAMVNFTNPSIFGSKENFVKQYERPILRGREPDATDAHKRIAANAQKDLSTISDKFIIRRMNRLNAQHLPPKLTQVVCCALTEPQRLMYTYLLAERDKEHATRGSVKDSLGYVQQLQKLCNHPAILLDAKDPARTAKLRQVLGLPPQDDAALLGRRGRVRPLKPPPLDPGLSGKMRVLRALMKELFDVRKERIVVVSVFMTTLDLIEQMCEQHGWPSCKLGGSTPAKKRKQFNDQFNDPASNYFAFLLSSKAGGCGLNLIGGSRLVMFDLDWNPATDKQAAARCWRDGQKFQCFTYRFVSTGTLEERMLQRQLSKEGLQNVIEDKDQVNCFATDDLKRLFYYRPTTVSELHDELQCKECRGKHAAKKARTGDGGDNAIGLAASARCLDALTSTLFALPCAEPFLKPLLDDSTVRRKDAFARNKKAIDLSQITFKLQSNAYTKISEVVKDLKAVPRAAKKLWDEGDAQFSAADLFAVEIDPFWAQLVPELMAANATERAAAGAEGQPTHDGSPPPPPPPLEIEEEQLPFKKQQYPLPKEEDLNNWSHHSSVATIEDPVFKKAMRKIPDAVTFVFGMYQDWDLIQLDMKASAEEMKRKSDEEKTDSAEELRDEQDDDDKSRASKRSRRRKGLSDATNNKTF</sequence>
<feature type="compositionally biased region" description="Basic and acidic residues" evidence="3">
    <location>
        <begin position="989"/>
        <end position="1006"/>
    </location>
</feature>
<dbReference type="SUPFAM" id="SSF52540">
    <property type="entry name" value="P-loop containing nucleoside triphosphate hydrolases"/>
    <property type="match status" value="2"/>
</dbReference>
<name>A0AAD7UQ40_9STRA</name>
<keyword evidence="1" id="KW-0378">Hydrolase</keyword>
<dbReference type="Gene3D" id="3.40.50.10810">
    <property type="entry name" value="Tandem AAA-ATPase domain"/>
    <property type="match status" value="1"/>
</dbReference>
<dbReference type="Gene3D" id="3.40.50.300">
    <property type="entry name" value="P-loop containing nucleotide triphosphate hydrolases"/>
    <property type="match status" value="1"/>
</dbReference>
<evidence type="ECO:0000259" key="4">
    <source>
        <dbReference type="PROSITE" id="PS51192"/>
    </source>
</evidence>
<comment type="caution">
    <text evidence="6">The sequence shown here is derived from an EMBL/GenBank/DDBJ whole genome shotgun (WGS) entry which is preliminary data.</text>
</comment>
<feature type="region of interest" description="Disordered" evidence="3">
    <location>
        <begin position="128"/>
        <end position="157"/>
    </location>
</feature>
<gene>
    <name evidence="6" type="ORF">CTAYLR_003158</name>
</gene>
<dbReference type="Pfam" id="PF00271">
    <property type="entry name" value="Helicase_C"/>
    <property type="match status" value="1"/>
</dbReference>
<dbReference type="InterPro" id="IPR027417">
    <property type="entry name" value="P-loop_NTPase"/>
</dbReference>
<dbReference type="PROSITE" id="PS51194">
    <property type="entry name" value="HELICASE_CTER"/>
    <property type="match status" value="1"/>
</dbReference>
<feature type="region of interest" description="Disordered" evidence="3">
    <location>
        <begin position="895"/>
        <end position="920"/>
    </location>
</feature>
<evidence type="ECO:0000313" key="7">
    <source>
        <dbReference type="Proteomes" id="UP001230188"/>
    </source>
</evidence>
<feature type="domain" description="Helicase C-terminal" evidence="5">
    <location>
        <begin position="579"/>
        <end position="736"/>
    </location>
</feature>
<dbReference type="Gene3D" id="1.20.120.850">
    <property type="entry name" value="SWI2/SNF2 ATPases, N-terminal domain"/>
    <property type="match status" value="1"/>
</dbReference>
<evidence type="ECO:0000256" key="2">
    <source>
        <dbReference type="ARBA" id="ARBA00023117"/>
    </source>
</evidence>
<protein>
    <submittedName>
        <fullName evidence="6">Uncharacterized protein</fullName>
    </submittedName>
</protein>
<dbReference type="Pfam" id="PF00176">
    <property type="entry name" value="SNF2-rel_dom"/>
    <property type="match status" value="1"/>
</dbReference>
<dbReference type="GO" id="GO:0045003">
    <property type="term" value="P:double-strand break repair via synthesis-dependent strand annealing"/>
    <property type="evidence" value="ECO:0007669"/>
    <property type="project" value="TreeGrafter"/>
</dbReference>
<dbReference type="SUPFAM" id="SSF47370">
    <property type="entry name" value="Bromodomain"/>
    <property type="match status" value="1"/>
</dbReference>
<dbReference type="PANTHER" id="PTHR45629">
    <property type="entry name" value="SNF2/RAD54 FAMILY MEMBER"/>
    <property type="match status" value="1"/>
</dbReference>
<dbReference type="InterPro" id="IPR038718">
    <property type="entry name" value="SNF2-like_sf"/>
</dbReference>
<dbReference type="GO" id="GO:0015616">
    <property type="term" value="F:DNA translocase activity"/>
    <property type="evidence" value="ECO:0007669"/>
    <property type="project" value="TreeGrafter"/>
</dbReference>
<dbReference type="AlphaFoldDB" id="A0AAD7UQ40"/>
<dbReference type="CDD" id="cd18004">
    <property type="entry name" value="DEXHc_RAD54"/>
    <property type="match status" value="1"/>
</dbReference>
<dbReference type="Proteomes" id="UP001230188">
    <property type="component" value="Unassembled WGS sequence"/>
</dbReference>
<dbReference type="GO" id="GO:0005524">
    <property type="term" value="F:ATP binding"/>
    <property type="evidence" value="ECO:0007669"/>
    <property type="project" value="InterPro"/>
</dbReference>
<keyword evidence="7" id="KW-1185">Reference proteome</keyword>
<dbReference type="Gene3D" id="1.20.920.10">
    <property type="entry name" value="Bromodomain-like"/>
    <property type="match status" value="1"/>
</dbReference>
<dbReference type="Pfam" id="PF00439">
    <property type="entry name" value="Bromodomain"/>
    <property type="match status" value="1"/>
</dbReference>
<evidence type="ECO:0000256" key="3">
    <source>
        <dbReference type="SAM" id="MobiDB-lite"/>
    </source>
</evidence>
<dbReference type="InterPro" id="IPR001650">
    <property type="entry name" value="Helicase_C-like"/>
</dbReference>
<dbReference type="InterPro" id="IPR000330">
    <property type="entry name" value="SNF2_N"/>
</dbReference>